<dbReference type="RefSeq" id="WP_157582943.1">
    <property type="nucleotide sequence ID" value="NZ_WPIN01000001.1"/>
</dbReference>
<dbReference type="PANTHER" id="PTHR36985">
    <property type="entry name" value="TRANSLOCATION AND ASSEMBLY MODULE SUBUNIT TAMB"/>
    <property type="match status" value="1"/>
</dbReference>
<evidence type="ECO:0000259" key="7">
    <source>
        <dbReference type="Pfam" id="PF04357"/>
    </source>
</evidence>
<evidence type="ECO:0000313" key="8">
    <source>
        <dbReference type="EMBL" id="MVM28842.1"/>
    </source>
</evidence>
<comment type="caution">
    <text evidence="8">The sequence shown here is derived from an EMBL/GenBank/DDBJ whole genome shotgun (WGS) entry which is preliminary data.</text>
</comment>
<dbReference type="InterPro" id="IPR007452">
    <property type="entry name" value="TamB_C"/>
</dbReference>
<evidence type="ECO:0000256" key="2">
    <source>
        <dbReference type="ARBA" id="ARBA00022692"/>
    </source>
</evidence>
<dbReference type="EMBL" id="WPIN01000001">
    <property type="protein sequence ID" value="MVM28842.1"/>
    <property type="molecule type" value="Genomic_DNA"/>
</dbReference>
<evidence type="ECO:0000256" key="4">
    <source>
        <dbReference type="ARBA" id="ARBA00023136"/>
    </source>
</evidence>
<evidence type="ECO:0000256" key="3">
    <source>
        <dbReference type="ARBA" id="ARBA00022989"/>
    </source>
</evidence>
<feature type="compositionally biased region" description="Low complexity" evidence="5">
    <location>
        <begin position="1537"/>
        <end position="1552"/>
    </location>
</feature>
<dbReference type="Pfam" id="PF05359">
    <property type="entry name" value="DUF748"/>
    <property type="match status" value="1"/>
</dbReference>
<comment type="subcellular location">
    <subcellularLocation>
        <location evidence="1">Membrane</location>
        <topology evidence="1">Single-pass membrane protein</topology>
    </subcellularLocation>
</comment>
<gene>
    <name evidence="8" type="ORF">GO755_02270</name>
</gene>
<protein>
    <submittedName>
        <fullName evidence="8">Translocation/assembly module TamB</fullName>
    </submittedName>
</protein>
<evidence type="ECO:0000256" key="5">
    <source>
        <dbReference type="SAM" id="MobiDB-lite"/>
    </source>
</evidence>
<reference evidence="8 9" key="1">
    <citation type="submission" date="2019-12" db="EMBL/GenBank/DDBJ databases">
        <title>Spirosoma sp. HMF4905 genome sequencing and assembly.</title>
        <authorList>
            <person name="Kang H."/>
            <person name="Cha I."/>
            <person name="Kim H."/>
            <person name="Joh K."/>
        </authorList>
    </citation>
    <scope>NUCLEOTIDE SEQUENCE [LARGE SCALE GENOMIC DNA]</scope>
    <source>
        <strain evidence="8 9">HMF4905</strain>
    </source>
</reference>
<feature type="transmembrane region" description="Helical" evidence="6">
    <location>
        <begin position="12"/>
        <end position="32"/>
    </location>
</feature>
<evidence type="ECO:0000313" key="9">
    <source>
        <dbReference type="Proteomes" id="UP000436006"/>
    </source>
</evidence>
<dbReference type="GO" id="GO:0009306">
    <property type="term" value="P:protein secretion"/>
    <property type="evidence" value="ECO:0007669"/>
    <property type="project" value="InterPro"/>
</dbReference>
<name>A0A7K1S4T5_9BACT</name>
<dbReference type="Proteomes" id="UP000436006">
    <property type="component" value="Unassembled WGS sequence"/>
</dbReference>
<keyword evidence="9" id="KW-1185">Reference proteome</keyword>
<feature type="domain" description="Translocation and assembly module TamB C-terminal" evidence="7">
    <location>
        <begin position="1065"/>
        <end position="1522"/>
    </location>
</feature>
<dbReference type="Pfam" id="PF04357">
    <property type="entry name" value="TamB"/>
    <property type="match status" value="1"/>
</dbReference>
<dbReference type="InterPro" id="IPR008023">
    <property type="entry name" value="DUF748"/>
</dbReference>
<dbReference type="GO" id="GO:0005886">
    <property type="term" value="C:plasma membrane"/>
    <property type="evidence" value="ECO:0007669"/>
    <property type="project" value="InterPro"/>
</dbReference>
<proteinExistence type="predicted"/>
<organism evidence="8 9">
    <name type="scientific">Spirosoma arboris</name>
    <dbReference type="NCBI Taxonomy" id="2682092"/>
    <lineage>
        <taxon>Bacteria</taxon>
        <taxon>Pseudomonadati</taxon>
        <taxon>Bacteroidota</taxon>
        <taxon>Cytophagia</taxon>
        <taxon>Cytophagales</taxon>
        <taxon>Cytophagaceae</taxon>
        <taxon>Spirosoma</taxon>
    </lineage>
</organism>
<sequence>MRQFFAIFLKTLLYLILTVLVLALGILLSLQIPAVQTRLAQKGAEWLSSKLLFPVDIEGVSIKWFDSITLEKLTIKDYQGRPMIRVGRLDADYHLQHLLDSSAHNIHIDEIVLYRPDVQMIKNPKNGDTNLDDFIARIEQLTSDPTKPSVPNQNVPFTVGHIHLVDGAYTLEDPREPFMHDKKSFDHNHFTLQHLTAEVSNFLVLGDTIAFDAKGLSGVDRDSRIKIRQLDTRFLYCNTKMELGRLYAHIGNSIIRNELVFHYDKPSAFGDFNSRVLMQARFRDSKVQSADLGYFSDYLRGLNETWVLTTNFTGTVNDFRLRNTDLRFGANGRSRLAGDIAWKGLPDMDKTTVNFAFTPSVVNMADIRQYYPDSSFNKTIQKLGTASFDATFVGAFDDFKTKGTFRTSIGNVTGDLALKLADKTDQTTYTANLKADNLDLGQLINDPDEFGKLDGEGRIAGKGTDLKQAVIDFDGKFERFGWQGYPYQHVAARGNLQKALFQGQLNISDPNLAFDLNGEFKLSGPKNHYDLRGNVQHADLRALGFIHDSLVVKTALDVQLEGSKLDDIVGKAIFNKATLGLDGRNLAIDQLTLLSSIESRAGGSPDSAGTQRYFDLDSDFLTSRLQGNFQPQRTIDDLTRLANEYLLHFKGDAAGMKAYYEQKRKLATRTAGRRFVTQPLRYGVDYQIITKNSTPLLAFLGSSDFIAPSTRIEGRFTEDNTSFLTGTVKTDSLRIGKISFGPSDLDLTTSKFTYGEEVLASAVISSKRQFFSSLLPTRNLQIEASWDVDHIDFTSDIEQADSSGRYINRADLNGELRFKGDAIDLTFRQSKVRVLDGDWILNPESLIRKVGNEYTIRNLSLLNENQLIQASGKISPDSIEHLDIEAQNFLLASLNSVLNTTLGGTLNGSLAVRNIYNTPIIESGMSVRALSYQNSLIGDVRGQGEWDQQTQRLNVNASVNRNGADVVTLLGTYTPQLKTNPLAVKAYVNNADLSLLEPFTTGLFSNLGGIAKGVVDVTGKPAAPVLKGEVAIQGGRGRFDYLKADFAFDDKIYFGENEIVTRQLTLHDPQGNTALLRGGVYHDGFRYFTLGFDADFKNFKIMNTVAKDNDAFYGQAVVTGKAELYGPTNNLTIRANVASNKGTRIYIPLDGATTVAADDQIRFVNLTTGKPVSQTAAHSENSSESEIDLSRIQMDFNFDITPDAYCEIQLDRQTGDIIKAYGQGRIAMKVDTKGDFTMTGNYEIQKGDYTFTFQNIINKRFQIRPNSRITWTGDPYGALLDVTAAYTQYTSLAPLLPTQTTTSTADQARRYPVDLVIKLTGELGSPAISYDLDIKEYPSSSTYRQAVTAFESRLQSNDQELTRQVSSVLLFNQLLSEGTSLFDQGQVNTGVANSVSELISNQISRLASNLNENLDVGVSFGGFTSGTQNENLLNNLQLRFSYRLLNDRLRISRDGGFTYGQSQYNAASLLGEWTLEYFITPDGHLRAKVYNRNQQSILSQYNLTSSTITTGGGVSLLYTRSFNRIFGSKRPTPGLIPPASTEDPTPTTPSSTLLNATRNSL</sequence>
<keyword evidence="3 6" id="KW-1133">Transmembrane helix</keyword>
<feature type="region of interest" description="Disordered" evidence="5">
    <location>
        <begin position="1529"/>
        <end position="1561"/>
    </location>
</feature>
<evidence type="ECO:0000256" key="6">
    <source>
        <dbReference type="SAM" id="Phobius"/>
    </source>
</evidence>
<accession>A0A7K1S4T5</accession>
<dbReference type="PANTHER" id="PTHR36985:SF1">
    <property type="entry name" value="TRANSLOCATION AND ASSEMBLY MODULE SUBUNIT TAMB"/>
    <property type="match status" value="1"/>
</dbReference>
<evidence type="ECO:0000256" key="1">
    <source>
        <dbReference type="ARBA" id="ARBA00004167"/>
    </source>
</evidence>
<keyword evidence="2 6" id="KW-0812">Transmembrane</keyword>
<keyword evidence="4 6" id="KW-0472">Membrane</keyword>